<dbReference type="EMBL" id="CP003915">
    <property type="protein sequence ID" value="AHG65264.1"/>
    <property type="molecule type" value="Genomic_DNA"/>
</dbReference>
<sequence>MIRTNCANSSQLEKVLDNIFDSPSERSSNKYYKYWMALRSPRPSVIARCEKKVRDSAWLMNNLLWTAINLESLDDNLARLLLSKLDTRYLNNVGKDWYRSVNLYRDSFTDKILRLTTLDSLAILVILIKLAHQQGDQLHEVRIAKQLYRGLLMIGAQLTEQNFILESFFSLFDKFVFNRINWGDRKPIMDFQFYRFGVRYLDSLYPIKENLGLTLVDKTDKQYILDRCECLLPGLLGQRNQSNIESLNFMLMPKDIEYRNLSDYDNLDDYIGVWVTDLTAMNYSFEDNSMSYYRNRYLHTKLIDFIFSEPGIFVNNSANKN</sequence>
<name>W0PED4_ADVMD</name>
<dbReference type="KEGG" id="amim:MIM_c32000"/>
<reference evidence="1 2" key="1">
    <citation type="journal article" date="2014" name="Microbiology">
        <title>Unravelling the complete genome sequence of Advenella mimigardefordensis strain DPN7T and novel insights in the catabolism of the xenobiotic polythioester precursor 3,3'-dithiodipropionate.</title>
        <authorList>
            <person name="Wubbeler J.H."/>
            <person name="Hiessl S."/>
            <person name="Schuldes J."/>
            <person name="Thurmer A."/>
            <person name="Daniel R."/>
            <person name="Steinbuchel A."/>
        </authorList>
    </citation>
    <scope>NUCLEOTIDE SEQUENCE [LARGE SCALE GENOMIC DNA]</scope>
    <source>
        <strain evidence="2">DSM 17166 / LMG 22922 / DPN7</strain>
    </source>
</reference>
<evidence type="ECO:0000313" key="1">
    <source>
        <dbReference type="EMBL" id="AHG65264.1"/>
    </source>
</evidence>
<dbReference type="HOGENOM" id="CLU_865050_0_0_4"/>
<gene>
    <name evidence="1" type="ORF">MIM_c32000</name>
</gene>
<dbReference type="PATRIC" id="fig|1247726.3.peg.3537"/>
<dbReference type="AlphaFoldDB" id="W0PED4"/>
<organism evidence="1 2">
    <name type="scientific">Advenella mimigardefordensis (strain DSM 17166 / LMG 22922 / DPN7)</name>
    <dbReference type="NCBI Taxonomy" id="1247726"/>
    <lineage>
        <taxon>Bacteria</taxon>
        <taxon>Pseudomonadati</taxon>
        <taxon>Pseudomonadota</taxon>
        <taxon>Betaproteobacteria</taxon>
        <taxon>Burkholderiales</taxon>
        <taxon>Alcaligenaceae</taxon>
    </lineage>
</organism>
<proteinExistence type="predicted"/>
<evidence type="ECO:0000313" key="2">
    <source>
        <dbReference type="Proteomes" id="UP000019095"/>
    </source>
</evidence>
<accession>W0PED4</accession>
<dbReference type="Proteomes" id="UP000019095">
    <property type="component" value="Chromosome"/>
</dbReference>
<dbReference type="eggNOG" id="ENOG50334HB">
    <property type="taxonomic scope" value="Bacteria"/>
</dbReference>
<keyword evidence="2" id="KW-1185">Reference proteome</keyword>
<protein>
    <submittedName>
        <fullName evidence="1">Uncharacterized protein</fullName>
    </submittedName>
</protein>